<accession>A0A6A6R3G3</accession>
<dbReference type="EMBL" id="MU004184">
    <property type="protein sequence ID" value="KAF2499036.1"/>
    <property type="molecule type" value="Genomic_DNA"/>
</dbReference>
<sequence length="607" mass="65636">MSSDFGDIDDDDLILAASQTETLISSQRTPLKVLPSNQTSAFPPSQIEGTPAPKLLTTSPSSDFGDIDDDDLIFAASQTDTLISSQRSPLEELSSNRSWTPPSSQSQPTPALKLLSKAPSSSQQPPISSQPQSQPVVRPQDLGPYRFTFGKHKGKKVDEVPKGYISFLREQGILERIPRPNSALEEMDRHEEQRRLAAQASAALIVSQMAARIGVAQPPPLAPQAPPPSFRFPFGMHKNKTLSEVPDGYIQYVKAQGLADEVPGLAAALELFENPPATLPSSLSAVVPMSSAPSSSAPAKSCPPSSSQRPALAPMLMATPPSSSLPQSSMSPWTSQIQGSVPTLSALPPVSSLPPSSVPPSSSQIPQIALPDALTYRFTFGVHVGRSLAEVPFDYLSHLNDRGIISSRPDLAAAIADLQQQNPSLFAPPDPSLYVLNFGSNHGMTLDSVPPSYIQYLKNEKISDTRPDLAAALKYFDRKNKKAQKERARKGKSSSRPTKPFDVPGDRTHDVGRFFRNDKQMWITAGDAKAYFGVETQAVLAAGVHAISGGRSKKGTRFWLHQVFYFAKHFKTTGSDTPTQALNKFKARNYEVGGGSITKTIRWGGFR</sequence>
<feature type="region of interest" description="Disordered" evidence="1">
    <location>
        <begin position="26"/>
        <end position="153"/>
    </location>
</feature>
<organism evidence="2 3">
    <name type="scientific">Lophium mytilinum</name>
    <dbReference type="NCBI Taxonomy" id="390894"/>
    <lineage>
        <taxon>Eukaryota</taxon>
        <taxon>Fungi</taxon>
        <taxon>Dikarya</taxon>
        <taxon>Ascomycota</taxon>
        <taxon>Pezizomycotina</taxon>
        <taxon>Dothideomycetes</taxon>
        <taxon>Pleosporomycetidae</taxon>
        <taxon>Mytilinidiales</taxon>
        <taxon>Mytilinidiaceae</taxon>
        <taxon>Lophium</taxon>
    </lineage>
</organism>
<feature type="region of interest" description="Disordered" evidence="1">
    <location>
        <begin position="286"/>
        <end position="336"/>
    </location>
</feature>
<gene>
    <name evidence="2" type="ORF">BU16DRAFT_535453</name>
</gene>
<evidence type="ECO:0000313" key="2">
    <source>
        <dbReference type="EMBL" id="KAF2499036.1"/>
    </source>
</evidence>
<proteinExistence type="predicted"/>
<protein>
    <submittedName>
        <fullName evidence="2">Uncharacterized protein</fullName>
    </submittedName>
</protein>
<dbReference type="OrthoDB" id="3848735at2759"/>
<dbReference type="AlphaFoldDB" id="A0A6A6R3G3"/>
<evidence type="ECO:0000313" key="3">
    <source>
        <dbReference type="Proteomes" id="UP000799750"/>
    </source>
</evidence>
<feature type="region of interest" description="Disordered" evidence="1">
    <location>
        <begin position="345"/>
        <end position="364"/>
    </location>
</feature>
<reference evidence="2" key="1">
    <citation type="journal article" date="2020" name="Stud. Mycol.">
        <title>101 Dothideomycetes genomes: a test case for predicting lifestyles and emergence of pathogens.</title>
        <authorList>
            <person name="Haridas S."/>
            <person name="Albert R."/>
            <person name="Binder M."/>
            <person name="Bloem J."/>
            <person name="Labutti K."/>
            <person name="Salamov A."/>
            <person name="Andreopoulos B."/>
            <person name="Baker S."/>
            <person name="Barry K."/>
            <person name="Bills G."/>
            <person name="Bluhm B."/>
            <person name="Cannon C."/>
            <person name="Castanera R."/>
            <person name="Culley D."/>
            <person name="Daum C."/>
            <person name="Ezra D."/>
            <person name="Gonzalez J."/>
            <person name="Henrissat B."/>
            <person name="Kuo A."/>
            <person name="Liang C."/>
            <person name="Lipzen A."/>
            <person name="Lutzoni F."/>
            <person name="Magnuson J."/>
            <person name="Mondo S."/>
            <person name="Nolan M."/>
            <person name="Ohm R."/>
            <person name="Pangilinan J."/>
            <person name="Park H.-J."/>
            <person name="Ramirez L."/>
            <person name="Alfaro M."/>
            <person name="Sun H."/>
            <person name="Tritt A."/>
            <person name="Yoshinaga Y."/>
            <person name="Zwiers L.-H."/>
            <person name="Turgeon B."/>
            <person name="Goodwin S."/>
            <person name="Spatafora J."/>
            <person name="Crous P."/>
            <person name="Grigoriev I."/>
        </authorList>
    </citation>
    <scope>NUCLEOTIDE SEQUENCE</scope>
    <source>
        <strain evidence="2">CBS 269.34</strain>
    </source>
</reference>
<feature type="compositionally biased region" description="Low complexity" evidence="1">
    <location>
        <begin position="286"/>
        <end position="335"/>
    </location>
</feature>
<keyword evidence="3" id="KW-1185">Reference proteome</keyword>
<dbReference type="Proteomes" id="UP000799750">
    <property type="component" value="Unassembled WGS sequence"/>
</dbReference>
<evidence type="ECO:0000256" key="1">
    <source>
        <dbReference type="SAM" id="MobiDB-lite"/>
    </source>
</evidence>
<feature type="compositionally biased region" description="Polar residues" evidence="1">
    <location>
        <begin position="76"/>
        <end position="97"/>
    </location>
</feature>
<feature type="compositionally biased region" description="Low complexity" evidence="1">
    <location>
        <begin position="98"/>
        <end position="110"/>
    </location>
</feature>
<feature type="region of interest" description="Disordered" evidence="1">
    <location>
        <begin position="480"/>
        <end position="509"/>
    </location>
</feature>
<name>A0A6A6R3G3_9PEZI</name>
<feature type="compositionally biased region" description="Polar residues" evidence="1">
    <location>
        <begin position="26"/>
        <end position="43"/>
    </location>
</feature>
<feature type="compositionally biased region" description="Low complexity" evidence="1">
    <location>
        <begin position="119"/>
        <end position="140"/>
    </location>
</feature>